<evidence type="ECO:0000259" key="8">
    <source>
        <dbReference type="PROSITE" id="PS50004"/>
    </source>
</evidence>
<dbReference type="Gene3D" id="2.60.40.150">
    <property type="entry name" value="C2 domain"/>
    <property type="match status" value="2"/>
</dbReference>
<feature type="region of interest" description="Disordered" evidence="6">
    <location>
        <begin position="629"/>
        <end position="653"/>
    </location>
</feature>
<comment type="subcellular location">
    <subcellularLocation>
        <location evidence="1">Membrane</location>
        <topology evidence="1">Single-pass membrane protein</topology>
    </subcellularLocation>
</comment>
<dbReference type="AlphaFoldDB" id="A0A7K6BYM7"/>
<dbReference type="Pfam" id="PF00168">
    <property type="entry name" value="C2"/>
    <property type="match status" value="3"/>
</dbReference>
<feature type="transmembrane region" description="Helical" evidence="7">
    <location>
        <begin position="672"/>
        <end position="692"/>
    </location>
</feature>
<dbReference type="InterPro" id="IPR037725">
    <property type="entry name" value="C2F_Ferlin"/>
</dbReference>
<evidence type="ECO:0000256" key="4">
    <source>
        <dbReference type="ARBA" id="ARBA00022989"/>
    </source>
</evidence>
<dbReference type="InterPro" id="IPR000008">
    <property type="entry name" value="C2_dom"/>
</dbReference>
<dbReference type="GO" id="GO:0016020">
    <property type="term" value="C:membrane"/>
    <property type="evidence" value="ECO:0007669"/>
    <property type="project" value="UniProtKB-SubCell"/>
</dbReference>
<keyword evidence="3" id="KW-0677">Repeat</keyword>
<dbReference type="PROSITE" id="PS50004">
    <property type="entry name" value="C2"/>
    <property type="match status" value="2"/>
</dbReference>
<dbReference type="InterPro" id="IPR032362">
    <property type="entry name" value="Ferlin_C"/>
</dbReference>
<dbReference type="InterPro" id="IPR035892">
    <property type="entry name" value="C2_domain_sf"/>
</dbReference>
<organism evidence="9 10">
    <name type="scientific">Ptilonorhynchus violaceus</name>
    <name type="common">Satin bowerbird</name>
    <name type="synonym">Pyrrhocorax violaceus</name>
    <dbReference type="NCBI Taxonomy" id="28724"/>
    <lineage>
        <taxon>Eukaryota</taxon>
        <taxon>Metazoa</taxon>
        <taxon>Chordata</taxon>
        <taxon>Craniata</taxon>
        <taxon>Vertebrata</taxon>
        <taxon>Euteleostomi</taxon>
        <taxon>Archelosauria</taxon>
        <taxon>Archosauria</taxon>
        <taxon>Dinosauria</taxon>
        <taxon>Saurischia</taxon>
        <taxon>Theropoda</taxon>
        <taxon>Coelurosauria</taxon>
        <taxon>Aves</taxon>
        <taxon>Neognathae</taxon>
        <taxon>Neoaves</taxon>
        <taxon>Telluraves</taxon>
        <taxon>Australaves</taxon>
        <taxon>Passeriformes</taxon>
        <taxon>Ptilonorhynchidae</taxon>
        <taxon>Ptilonorhynchus</taxon>
    </lineage>
</organism>
<dbReference type="SUPFAM" id="SSF49562">
    <property type="entry name" value="C2 domain (Calcium/lipid-binding domain, CaLB)"/>
    <property type="match status" value="2"/>
</dbReference>
<evidence type="ECO:0000313" key="9">
    <source>
        <dbReference type="EMBL" id="NWV06497.1"/>
    </source>
</evidence>
<feature type="domain" description="C2" evidence="8">
    <location>
        <begin position="415"/>
        <end position="564"/>
    </location>
</feature>
<evidence type="ECO:0000256" key="6">
    <source>
        <dbReference type="SAM" id="MobiDB-lite"/>
    </source>
</evidence>
<comment type="caution">
    <text evidence="9">The sequence shown here is derived from an EMBL/GenBank/DDBJ whole genome shotgun (WGS) entry which is preliminary data.</text>
</comment>
<evidence type="ECO:0000313" key="10">
    <source>
        <dbReference type="Proteomes" id="UP000584880"/>
    </source>
</evidence>
<evidence type="ECO:0000256" key="7">
    <source>
        <dbReference type="SAM" id="Phobius"/>
    </source>
</evidence>
<dbReference type="Pfam" id="PF16165">
    <property type="entry name" value="Ferlin_C"/>
    <property type="match status" value="1"/>
</dbReference>
<dbReference type="SMART" id="SM00239">
    <property type="entry name" value="C2"/>
    <property type="match status" value="2"/>
</dbReference>
<evidence type="ECO:0000256" key="1">
    <source>
        <dbReference type="ARBA" id="ARBA00004167"/>
    </source>
</evidence>
<protein>
    <submittedName>
        <fullName evidence="9">MYOF protein</fullName>
    </submittedName>
</protein>
<dbReference type="EMBL" id="VZRJ01004647">
    <property type="protein sequence ID" value="NWV06497.1"/>
    <property type="molecule type" value="Genomic_DNA"/>
</dbReference>
<dbReference type="CDD" id="cd04037">
    <property type="entry name" value="C2E_Ferlin"/>
    <property type="match status" value="1"/>
</dbReference>
<dbReference type="InterPro" id="IPR037724">
    <property type="entry name" value="C2E_Ferlin"/>
</dbReference>
<keyword evidence="4 7" id="KW-1133">Transmembrane helix</keyword>
<sequence>QVLAWGLRGLRGAVREPRLELQWGEQTLWTPLIQDFATNPNFPTNAFVLTLAVPEEEQLVPPIRLRLWDRADTERRLLLGQASIRGLGRYRCLPPGREQLLGSGNPGNGSYTVLSMPGHQCHLCPPAPAPRQEEEEEEERDWWSKFYRALEDKGPRSPWGSNRDRLKIYGCELEAVPEFEGLQDFCQTFPLYKPGRPPLPGQDPEPVGDFKGLFRIYPVPEGPGEAPPPRCFQRLPPSKPQECLVRVYVVRAFDLSPRDVTGLSDPYVRVSLGKKTLGHRDQYVPNTLEPVFGRMFEVMATIPLEKDLRVTIMDYDKVPPDQEIGSTTIDLEDRLLSHFRAHCGLPSLYHTWGQMLGGLIGPQDREGYRVFGDLMGTPGPAGTPRGHPGVGASPCVRSRVPQGKVQMWVDIFPTSLGPPGPPVNIDPRKAEGYELRCVVWNVRDTDLADTNLLGQRMSDIYVSGWLDGLREQRQQTDIHYRSRDGNGAFNWRFVFHFQFLAAEKLCAIGRKEHVWSLDQTVLKVPPKLILQVWDNDKFKADDLLGTVELDLTQLPRPAPSPRLCRATPGELPWFLRPWFRAPLPAPSPLNLFRKRRARGWWPCTMQEDDGQRLSGKVELSLELLTAEEAEERPVGKGREEPNKHPTLPEPKRPKSSFLWLRSPLSLVRHGIPWRYCVWVCVGLAAFLLLLFLHSFF</sequence>
<dbReference type="InterPro" id="IPR037721">
    <property type="entry name" value="Ferlin"/>
</dbReference>
<evidence type="ECO:0000256" key="2">
    <source>
        <dbReference type="ARBA" id="ARBA00022692"/>
    </source>
</evidence>
<keyword evidence="2 7" id="KW-0812">Transmembrane</keyword>
<feature type="non-terminal residue" evidence="9">
    <location>
        <position position="696"/>
    </location>
</feature>
<dbReference type="PANTHER" id="PTHR12546:SF34">
    <property type="entry name" value="FER-1-LIKE PROTEIN 5"/>
    <property type="match status" value="1"/>
</dbReference>
<dbReference type="PANTHER" id="PTHR12546">
    <property type="entry name" value="FER-1-LIKE"/>
    <property type="match status" value="1"/>
</dbReference>
<name>A0A7K6BYM7_PTIVI</name>
<proteinExistence type="predicted"/>
<dbReference type="GO" id="GO:0061025">
    <property type="term" value="P:membrane fusion"/>
    <property type="evidence" value="ECO:0007669"/>
    <property type="project" value="TreeGrafter"/>
</dbReference>
<dbReference type="Proteomes" id="UP000584880">
    <property type="component" value="Unassembled WGS sequence"/>
</dbReference>
<gene>
    <name evidence="9" type="primary">Myof_0</name>
    <name evidence="9" type="ORF">PTIVIO_R10366</name>
</gene>
<feature type="compositionally biased region" description="Basic and acidic residues" evidence="6">
    <location>
        <begin position="631"/>
        <end position="643"/>
    </location>
</feature>
<evidence type="ECO:0000256" key="5">
    <source>
        <dbReference type="ARBA" id="ARBA00023136"/>
    </source>
</evidence>
<keyword evidence="5 7" id="KW-0472">Membrane</keyword>
<keyword evidence="10" id="KW-1185">Reference proteome</keyword>
<feature type="domain" description="C2" evidence="8">
    <location>
        <begin position="224"/>
        <end position="344"/>
    </location>
</feature>
<evidence type="ECO:0000256" key="3">
    <source>
        <dbReference type="ARBA" id="ARBA00022737"/>
    </source>
</evidence>
<dbReference type="CDD" id="cd08374">
    <property type="entry name" value="C2F_Ferlin"/>
    <property type="match status" value="1"/>
</dbReference>
<reference evidence="9 10" key="1">
    <citation type="submission" date="2019-09" db="EMBL/GenBank/DDBJ databases">
        <title>Bird 10,000 Genomes (B10K) Project - Family phase.</title>
        <authorList>
            <person name="Zhang G."/>
        </authorList>
    </citation>
    <scope>NUCLEOTIDE SEQUENCE [LARGE SCALE GENOMIC DNA]</scope>
    <source>
        <strain evidence="9">B10K-DU-012-10</strain>
        <tissue evidence="9">Blood</tissue>
    </source>
</reference>
<accession>A0A7K6BYM7</accession>
<dbReference type="GO" id="GO:0007009">
    <property type="term" value="P:plasma membrane organization"/>
    <property type="evidence" value="ECO:0007669"/>
    <property type="project" value="TreeGrafter"/>
</dbReference>
<feature type="non-terminal residue" evidence="9">
    <location>
        <position position="1"/>
    </location>
</feature>